<comment type="similarity">
    <text evidence="1">Belongs to the peptidase M17 family.</text>
</comment>
<evidence type="ECO:0000256" key="2">
    <source>
        <dbReference type="ARBA" id="ARBA00022438"/>
    </source>
</evidence>
<dbReference type="GO" id="GO:0006508">
    <property type="term" value="P:proteolysis"/>
    <property type="evidence" value="ECO:0007669"/>
    <property type="project" value="UniProtKB-KW"/>
</dbReference>
<dbReference type="EMBL" id="CBTK010000115">
    <property type="protein sequence ID" value="CDH45039.1"/>
    <property type="molecule type" value="Genomic_DNA"/>
</dbReference>
<gene>
    <name evidence="7" type="primary">pepA</name>
    <name evidence="7" type="ORF">BN874_2010003</name>
</gene>
<sequence length="460" mass="49777">MKDSLLLHRTPGCIPLIPVVKSQFNAWLEQQDDVLRCWLTATGFKAKPGSFSLMAAADGQLRRVMVGIANADDLWALGGLSVNLPEADYFLDAAFAPCQLERLALGWALGGYQFSRYKTPQRKPARLALDPACDAERIQRQVAAITLVRDLINTPAADMMPEHLAEVMLVLGSEFGAAVEQTVGEELLARNFPLIHAVGRASLHPPRLLDLRWGDPNHPKVTLIGKGVCFDSGGLDLKPSSAMRLMKKDMGGAATVLGLARLIMSSGLPVRLRVLVAAVENAVAGNAFRPGDVIRSRQGLTIEIHNTDAEGRLVLCDALAEAATEQPAVMLDFATLTGAARVALGTELPALFCNDDELANELLAAAEREQDPFWRLPLHQPYRTLLDSKIADLANAAESSYAGAITAALFLKEFVPAGMPWAHFDLMAWNLKSQPGRPEGGEAMSLRAVFGWLEQRYGGS</sequence>
<dbReference type="Pfam" id="PF21337">
    <property type="entry name" value="Peptidase_M17_N_1"/>
    <property type="match status" value="1"/>
</dbReference>
<dbReference type="GO" id="GO:0070006">
    <property type="term" value="F:metalloaminopeptidase activity"/>
    <property type="evidence" value="ECO:0007669"/>
    <property type="project" value="InterPro"/>
</dbReference>
<keyword evidence="2 7" id="KW-0031">Aminopeptidase</keyword>
<dbReference type="PANTHER" id="PTHR11963">
    <property type="entry name" value="LEUCINE AMINOPEPTIDASE-RELATED"/>
    <property type="match status" value="1"/>
</dbReference>
<keyword evidence="3" id="KW-0645">Protease</keyword>
<dbReference type="GO" id="GO:0030145">
    <property type="term" value="F:manganese ion binding"/>
    <property type="evidence" value="ECO:0007669"/>
    <property type="project" value="InterPro"/>
</dbReference>
<dbReference type="GO" id="GO:0005737">
    <property type="term" value="C:cytoplasm"/>
    <property type="evidence" value="ECO:0007669"/>
    <property type="project" value="InterPro"/>
</dbReference>
<dbReference type="EC" id="3.4.11.1" evidence="7"/>
<keyword evidence="4 7" id="KW-0378">Hydrolase</keyword>
<evidence type="ECO:0000256" key="4">
    <source>
        <dbReference type="ARBA" id="ARBA00022801"/>
    </source>
</evidence>
<dbReference type="Gene3D" id="3.40.220.10">
    <property type="entry name" value="Leucine Aminopeptidase, subunit E, domain 1"/>
    <property type="match status" value="1"/>
</dbReference>
<dbReference type="InterPro" id="IPR048816">
    <property type="entry name" value="Peptidase_M17_N_1"/>
</dbReference>
<dbReference type="SUPFAM" id="SSF53187">
    <property type="entry name" value="Zn-dependent exopeptidases"/>
    <property type="match status" value="1"/>
</dbReference>
<dbReference type="RefSeq" id="WP_034432332.1">
    <property type="nucleotide sequence ID" value="NZ_CBTK010000115.1"/>
</dbReference>
<dbReference type="PANTHER" id="PTHR11963:SF20">
    <property type="entry name" value="PEPTIDASE B"/>
    <property type="match status" value="1"/>
</dbReference>
<reference evidence="7 8" key="1">
    <citation type="journal article" date="2014" name="ISME J.">
        <title>Candidatus Competibacter-lineage genomes retrieved from metagenomes reveal functional metabolic diversity.</title>
        <authorList>
            <person name="McIlroy S.J."/>
            <person name="Albertsen M."/>
            <person name="Andresen E.K."/>
            <person name="Saunders A.M."/>
            <person name="Kristiansen R."/>
            <person name="Stokholm-Bjerregaard M."/>
            <person name="Nielsen K.L."/>
            <person name="Nielsen P.H."/>
        </authorList>
    </citation>
    <scope>NUCLEOTIDE SEQUENCE [LARGE SCALE GENOMIC DNA]</scope>
    <source>
        <strain evidence="7 8">Run_B_J11</strain>
    </source>
</reference>
<dbReference type="InterPro" id="IPR011356">
    <property type="entry name" value="Leucine_aapep/pepB"/>
</dbReference>
<protein>
    <submittedName>
        <fullName evidence="7">Leucine aminopeptidase</fullName>
        <ecNumber evidence="7">3.4.11.1</ecNumber>
    </submittedName>
</protein>
<dbReference type="Gene3D" id="3.40.630.10">
    <property type="entry name" value="Zn peptidases"/>
    <property type="match status" value="1"/>
</dbReference>
<comment type="caution">
    <text evidence="7">The sequence shown here is derived from an EMBL/GenBank/DDBJ whole genome shotgun (WGS) entry which is preliminary data.</text>
</comment>
<evidence type="ECO:0000256" key="3">
    <source>
        <dbReference type="ARBA" id="ARBA00022670"/>
    </source>
</evidence>
<evidence type="ECO:0000256" key="5">
    <source>
        <dbReference type="ARBA" id="ARBA00023211"/>
    </source>
</evidence>
<dbReference type="AlphaFoldDB" id="A0A7U7GBI2"/>
<organism evidence="7 8">
    <name type="scientific">Candidatus Contendobacter odensis Run_B_J11</name>
    <dbReference type="NCBI Taxonomy" id="1400861"/>
    <lineage>
        <taxon>Bacteria</taxon>
        <taxon>Pseudomonadati</taxon>
        <taxon>Pseudomonadota</taxon>
        <taxon>Gammaproteobacteria</taxon>
        <taxon>Candidatus Competibacteraceae</taxon>
        <taxon>Candidatus Contendibacter</taxon>
    </lineage>
</organism>
<evidence type="ECO:0000259" key="6">
    <source>
        <dbReference type="PROSITE" id="PS00631"/>
    </source>
</evidence>
<keyword evidence="8" id="KW-1185">Reference proteome</keyword>
<name>A0A7U7GBI2_9GAMM</name>
<accession>A0A7U7GBI2</accession>
<dbReference type="OrthoDB" id="9809354at2"/>
<dbReference type="Pfam" id="PF00883">
    <property type="entry name" value="Peptidase_M17"/>
    <property type="match status" value="1"/>
</dbReference>
<proteinExistence type="inferred from homology"/>
<feature type="domain" description="Cytosol aminopeptidase" evidence="6">
    <location>
        <begin position="306"/>
        <end position="313"/>
    </location>
</feature>
<keyword evidence="5" id="KW-0464">Manganese</keyword>
<dbReference type="PROSITE" id="PS00631">
    <property type="entry name" value="CYTOSOL_AP"/>
    <property type="match status" value="1"/>
</dbReference>
<evidence type="ECO:0000313" key="8">
    <source>
        <dbReference type="Proteomes" id="UP000019184"/>
    </source>
</evidence>
<dbReference type="Proteomes" id="UP000019184">
    <property type="component" value="Unassembled WGS sequence"/>
</dbReference>
<dbReference type="InterPro" id="IPR000819">
    <property type="entry name" value="Peptidase_M17_C"/>
</dbReference>
<evidence type="ECO:0000313" key="7">
    <source>
        <dbReference type="EMBL" id="CDH45039.1"/>
    </source>
</evidence>
<dbReference type="PRINTS" id="PR00481">
    <property type="entry name" value="LAMNOPPTDASE"/>
</dbReference>
<dbReference type="CDD" id="cd00433">
    <property type="entry name" value="Peptidase_M17"/>
    <property type="match status" value="1"/>
</dbReference>
<dbReference type="InterPro" id="IPR043472">
    <property type="entry name" value="Macro_dom-like"/>
</dbReference>
<evidence type="ECO:0000256" key="1">
    <source>
        <dbReference type="ARBA" id="ARBA00009528"/>
    </source>
</evidence>